<reference evidence="1 2" key="1">
    <citation type="submission" date="2018-08" db="EMBL/GenBank/DDBJ databases">
        <title>Fibrisoma montanum sp. nov., isolated from Danxia mountain soil.</title>
        <authorList>
            <person name="Huang Y."/>
        </authorList>
    </citation>
    <scope>NUCLEOTIDE SEQUENCE [LARGE SCALE GENOMIC DNA]</scope>
    <source>
        <strain evidence="1 2">HYT19</strain>
    </source>
</reference>
<accession>A0A418LXP8</accession>
<gene>
    <name evidence="1" type="ORF">DYU11_30330</name>
</gene>
<evidence type="ECO:0000313" key="2">
    <source>
        <dbReference type="Proteomes" id="UP000283523"/>
    </source>
</evidence>
<dbReference type="AlphaFoldDB" id="A0A418LXP8"/>
<comment type="caution">
    <text evidence="1">The sequence shown here is derived from an EMBL/GenBank/DDBJ whole genome shotgun (WGS) entry which is preliminary data.</text>
</comment>
<dbReference type="Proteomes" id="UP000283523">
    <property type="component" value="Unassembled WGS sequence"/>
</dbReference>
<proteinExistence type="predicted"/>
<organism evidence="1 2">
    <name type="scientific">Fibrisoma montanum</name>
    <dbReference type="NCBI Taxonomy" id="2305895"/>
    <lineage>
        <taxon>Bacteria</taxon>
        <taxon>Pseudomonadati</taxon>
        <taxon>Bacteroidota</taxon>
        <taxon>Cytophagia</taxon>
        <taxon>Cytophagales</taxon>
        <taxon>Spirosomataceae</taxon>
        <taxon>Fibrisoma</taxon>
    </lineage>
</organism>
<keyword evidence="2" id="KW-1185">Reference proteome</keyword>
<dbReference type="EMBL" id="QXED01000014">
    <property type="protein sequence ID" value="RIV18005.1"/>
    <property type="molecule type" value="Genomic_DNA"/>
</dbReference>
<name>A0A418LXP8_9BACT</name>
<evidence type="ECO:0000313" key="1">
    <source>
        <dbReference type="EMBL" id="RIV18005.1"/>
    </source>
</evidence>
<protein>
    <submittedName>
        <fullName evidence="1">Uncharacterized protein</fullName>
    </submittedName>
</protein>
<sequence length="445" mass="51540">MIYLAYKICAYKMNSSIKDNPSFQKFGKDLEGLELFHKLYKITSIFGLKSKQMDELFKKLPELRQQYEDIIYTPDKFNKYFLSRGWVAYETMNLETMKTTVRLAEQGKVAEAEELLIEYNAPKCIEGKINMLWGVPAFRSRFELVQKAFEDYKESRYYTCIPIILSVIDVAVNDIEGKGFFADGTNLIAWDSIAAHSSGLSELAKLLGQTRKKTNTDPIDIPYRNGILHGRDLAYDNKIVAAKTWATLFAVRDWAQSVRDGKKVPPVEEIPKSLRQNLREIKQSLEQIAEGKKEQVIINQWKRRIVTIGVDIPRSGNVIDYADKSPEKEICQLIDNWRFKKYHEIARQLLHYNKASFHLKKASGKMRQIFGDSEPEALAFKEIIDEAPAITELVVVIEYSKSFQKFSKEVKFRLVYTDDDYIPVVRGAERGSWKIVENFWFLKDS</sequence>